<keyword evidence="3" id="KW-1185">Reference proteome</keyword>
<comment type="caution">
    <text evidence="2">The sequence shown here is derived from an EMBL/GenBank/DDBJ whole genome shotgun (WGS) entry which is preliminary data.</text>
</comment>
<evidence type="ECO:0000313" key="3">
    <source>
        <dbReference type="Proteomes" id="UP001642540"/>
    </source>
</evidence>
<gene>
    <name evidence="2" type="ORF">ODALV1_LOCUS18408</name>
</gene>
<proteinExistence type="predicted"/>
<organism evidence="2 3">
    <name type="scientific">Orchesella dallaii</name>
    <dbReference type="NCBI Taxonomy" id="48710"/>
    <lineage>
        <taxon>Eukaryota</taxon>
        <taxon>Metazoa</taxon>
        <taxon>Ecdysozoa</taxon>
        <taxon>Arthropoda</taxon>
        <taxon>Hexapoda</taxon>
        <taxon>Collembola</taxon>
        <taxon>Entomobryomorpha</taxon>
        <taxon>Entomobryoidea</taxon>
        <taxon>Orchesellidae</taxon>
        <taxon>Orchesellinae</taxon>
        <taxon>Orchesella</taxon>
    </lineage>
</organism>
<protein>
    <submittedName>
        <fullName evidence="2">Uncharacterized protein</fullName>
    </submittedName>
</protein>
<feature type="region of interest" description="Disordered" evidence="1">
    <location>
        <begin position="134"/>
        <end position="162"/>
    </location>
</feature>
<dbReference type="EMBL" id="CAXLJM020000058">
    <property type="protein sequence ID" value="CAL8119134.1"/>
    <property type="molecule type" value="Genomic_DNA"/>
</dbReference>
<feature type="compositionally biased region" description="Basic and acidic residues" evidence="1">
    <location>
        <begin position="134"/>
        <end position="143"/>
    </location>
</feature>
<evidence type="ECO:0000256" key="1">
    <source>
        <dbReference type="SAM" id="MobiDB-lite"/>
    </source>
</evidence>
<reference evidence="2 3" key="1">
    <citation type="submission" date="2024-08" db="EMBL/GenBank/DDBJ databases">
        <authorList>
            <person name="Cucini C."/>
            <person name="Frati F."/>
        </authorList>
    </citation>
    <scope>NUCLEOTIDE SEQUENCE [LARGE SCALE GENOMIC DNA]</scope>
</reference>
<sequence>MKSKFLEINSEDRFMYRQPSTVDCTVAMFRIEGVGTKYFKCTSKRRVIIFESYFALLYPGQMVKRLWWFSRAAKMDQEFDDSQLEFQSEIKRLNEQVNSESQRALRAEQVQQEQLATLQALNKHIEDEAEQLKEQHLHEKNELQNEMQQKDQTISDEQDEPV</sequence>
<accession>A0ABP1R888</accession>
<name>A0ABP1R888_9HEXA</name>
<dbReference type="Proteomes" id="UP001642540">
    <property type="component" value="Unassembled WGS sequence"/>
</dbReference>
<evidence type="ECO:0000313" key="2">
    <source>
        <dbReference type="EMBL" id="CAL8119134.1"/>
    </source>
</evidence>